<organism evidence="8">
    <name type="scientific">Fonticula alba</name>
    <name type="common">Slime mold</name>
    <dbReference type="NCBI Taxonomy" id="691883"/>
    <lineage>
        <taxon>Eukaryota</taxon>
        <taxon>Rotosphaerida</taxon>
        <taxon>Fonticulaceae</taxon>
        <taxon>Fonticula</taxon>
    </lineage>
</organism>
<dbReference type="GO" id="GO:0005634">
    <property type="term" value="C:nucleus"/>
    <property type="evidence" value="ECO:0007669"/>
    <property type="project" value="UniProtKB-SubCell"/>
</dbReference>
<evidence type="ECO:0000256" key="5">
    <source>
        <dbReference type="SAM" id="MobiDB-lite"/>
    </source>
</evidence>
<dbReference type="GO" id="GO:0003729">
    <property type="term" value="F:mRNA binding"/>
    <property type="evidence" value="ECO:0007669"/>
    <property type="project" value="TreeGrafter"/>
</dbReference>
<evidence type="ECO:0000313" key="9">
    <source>
        <dbReference type="Proteomes" id="UP000030693"/>
    </source>
</evidence>
<dbReference type="PANTHER" id="PTHR22792:SF140">
    <property type="entry name" value="ACHILLES, ISOFORM A"/>
    <property type="match status" value="1"/>
</dbReference>
<dbReference type="PROSITE" id="PS50961">
    <property type="entry name" value="HTH_LA"/>
    <property type="match status" value="1"/>
</dbReference>
<dbReference type="OMA" id="PEHNEER"/>
<sequence length="348" mass="37716">MSDSVELGSRILNQIEFYFSDNNVVRDRFMRTKIEESENGWVPLALLASFKRISSMSTDLELIADAVSKTTSGLIELSEDRQNVRRVNALPDADSLKDSISAATVYAKGFSTEASLDEILEFAAASISDMTVAEGETRPTVAVVRMRRNPSTKQFKGSVYIEFTSPAAADHFLAKTHTFKDAELSTMTQAAHVAEKASERATKGSKQAAAAAAEAVVVQEDCIVRVTGLPESATRESLRELFEPHAPVAFVDYTRGGSEAHIRFSESGVAAKAVEALLATNPKIDDATPTLAVLVGEDNVNYWTVIHQRQRDKRHSGHGGFKRGRGGDGGRFAKKAKKATSEDGASDE</sequence>
<dbReference type="Gene3D" id="1.10.10.10">
    <property type="entry name" value="Winged helix-like DNA-binding domain superfamily/Winged helix DNA-binding domain"/>
    <property type="match status" value="1"/>
</dbReference>
<dbReference type="Gene3D" id="3.30.70.330">
    <property type="match status" value="2"/>
</dbReference>
<dbReference type="InterPro" id="IPR006630">
    <property type="entry name" value="La_HTH"/>
</dbReference>
<evidence type="ECO:0000256" key="1">
    <source>
        <dbReference type="ARBA" id="ARBA00004123"/>
    </source>
</evidence>
<reference evidence="8" key="1">
    <citation type="submission" date="2013-04" db="EMBL/GenBank/DDBJ databases">
        <title>The Genome Sequence of Fonticula alba ATCC 38817.</title>
        <authorList>
            <consortium name="The Broad Institute Genomics Platform"/>
            <person name="Russ C."/>
            <person name="Cuomo C."/>
            <person name="Burger G."/>
            <person name="Gray M.W."/>
            <person name="Holland P.W.H."/>
            <person name="King N."/>
            <person name="Lang F.B.F."/>
            <person name="Roger A.J."/>
            <person name="Ruiz-Trillo I."/>
            <person name="Brown M."/>
            <person name="Walker B."/>
            <person name="Young S."/>
            <person name="Zeng Q."/>
            <person name="Gargeya S."/>
            <person name="Fitzgerald M."/>
            <person name="Haas B."/>
            <person name="Abouelleil A."/>
            <person name="Allen A.W."/>
            <person name="Alvarado L."/>
            <person name="Arachchi H.M."/>
            <person name="Berlin A.M."/>
            <person name="Chapman S.B."/>
            <person name="Gainer-Dewar J."/>
            <person name="Goldberg J."/>
            <person name="Griggs A."/>
            <person name="Gujja S."/>
            <person name="Hansen M."/>
            <person name="Howarth C."/>
            <person name="Imamovic A."/>
            <person name="Ireland A."/>
            <person name="Larimer J."/>
            <person name="McCowan C."/>
            <person name="Murphy C."/>
            <person name="Pearson M."/>
            <person name="Poon T.W."/>
            <person name="Priest M."/>
            <person name="Roberts A."/>
            <person name="Saif S."/>
            <person name="Shea T."/>
            <person name="Sisk P."/>
            <person name="Sykes S."/>
            <person name="Wortman J."/>
            <person name="Nusbaum C."/>
            <person name="Birren B."/>
        </authorList>
    </citation>
    <scope>NUCLEOTIDE SEQUENCE [LARGE SCALE GENOMIC DNA]</scope>
    <source>
        <strain evidence="8">ATCC 38817</strain>
    </source>
</reference>
<keyword evidence="2 4" id="KW-0694">RNA-binding</keyword>
<accession>A0A058ZBU1</accession>
<evidence type="ECO:0000313" key="8">
    <source>
        <dbReference type="EMBL" id="KCV71393.1"/>
    </source>
</evidence>
<dbReference type="SMART" id="SM00715">
    <property type="entry name" value="LA"/>
    <property type="match status" value="1"/>
</dbReference>
<dbReference type="InterPro" id="IPR012677">
    <property type="entry name" value="Nucleotide-bd_a/b_plait_sf"/>
</dbReference>
<dbReference type="Pfam" id="PF08777">
    <property type="entry name" value="RRM_3"/>
    <property type="match status" value="1"/>
</dbReference>
<dbReference type="SUPFAM" id="SSF46785">
    <property type="entry name" value="Winged helix' DNA-binding domain"/>
    <property type="match status" value="1"/>
</dbReference>
<evidence type="ECO:0000256" key="4">
    <source>
        <dbReference type="PROSITE-ProRule" id="PRU00332"/>
    </source>
</evidence>
<dbReference type="InterPro" id="IPR014886">
    <property type="entry name" value="La_xRRM"/>
</dbReference>
<dbReference type="RefSeq" id="XP_009494516.1">
    <property type="nucleotide sequence ID" value="XM_009496241.1"/>
</dbReference>
<dbReference type="PANTHER" id="PTHR22792">
    <property type="entry name" value="LUPUS LA PROTEIN-RELATED"/>
    <property type="match status" value="1"/>
</dbReference>
<dbReference type="CDD" id="cd12541">
    <property type="entry name" value="RRM2_La"/>
    <property type="match status" value="1"/>
</dbReference>
<dbReference type="CDD" id="cd12291">
    <property type="entry name" value="RRM1_La"/>
    <property type="match status" value="1"/>
</dbReference>
<dbReference type="AlphaFoldDB" id="A0A058ZBU1"/>
<proteinExistence type="predicted"/>
<dbReference type="InterPro" id="IPR000504">
    <property type="entry name" value="RRM_dom"/>
</dbReference>
<dbReference type="GeneID" id="20527066"/>
<evidence type="ECO:0000259" key="6">
    <source>
        <dbReference type="PROSITE" id="PS50961"/>
    </source>
</evidence>
<feature type="compositionally biased region" description="Basic residues" evidence="5">
    <location>
        <begin position="308"/>
        <end position="324"/>
    </location>
</feature>
<evidence type="ECO:0000256" key="3">
    <source>
        <dbReference type="ARBA" id="ARBA00023242"/>
    </source>
</evidence>
<dbReference type="EMBL" id="KB932203">
    <property type="protein sequence ID" value="KCV71393.1"/>
    <property type="molecule type" value="Genomic_DNA"/>
</dbReference>
<protein>
    <submittedName>
        <fullName evidence="8">Uncharacterized protein</fullName>
    </submittedName>
</protein>
<dbReference type="SUPFAM" id="SSF54928">
    <property type="entry name" value="RNA-binding domain, RBD"/>
    <property type="match status" value="1"/>
</dbReference>
<dbReference type="eggNOG" id="KOG4213">
    <property type="taxonomic scope" value="Eukaryota"/>
</dbReference>
<dbReference type="SMART" id="SM00360">
    <property type="entry name" value="RRM"/>
    <property type="match status" value="2"/>
</dbReference>
<dbReference type="InterPro" id="IPR002344">
    <property type="entry name" value="Lupus_La"/>
</dbReference>
<name>A0A058ZBU1_FONAL</name>
<evidence type="ECO:0000259" key="7">
    <source>
        <dbReference type="PROSITE" id="PS51939"/>
    </source>
</evidence>
<gene>
    <name evidence="8" type="ORF">H696_02341</name>
</gene>
<dbReference type="InterPro" id="IPR036388">
    <property type="entry name" value="WH-like_DNA-bd_sf"/>
</dbReference>
<feature type="region of interest" description="Disordered" evidence="5">
    <location>
        <begin position="308"/>
        <end position="348"/>
    </location>
</feature>
<dbReference type="OrthoDB" id="439993at2759"/>
<feature type="domain" description="HTH La-type RNA-binding" evidence="6">
    <location>
        <begin position="1"/>
        <end position="94"/>
    </location>
</feature>
<dbReference type="Pfam" id="PF05383">
    <property type="entry name" value="La"/>
    <property type="match status" value="1"/>
</dbReference>
<dbReference type="Proteomes" id="UP000030693">
    <property type="component" value="Unassembled WGS sequence"/>
</dbReference>
<dbReference type="InterPro" id="IPR035979">
    <property type="entry name" value="RBD_domain_sf"/>
</dbReference>
<dbReference type="GO" id="GO:0006396">
    <property type="term" value="P:RNA processing"/>
    <property type="evidence" value="ECO:0007669"/>
    <property type="project" value="InterPro"/>
</dbReference>
<feature type="domain" description="XRRM" evidence="7">
    <location>
        <begin position="217"/>
        <end position="334"/>
    </location>
</feature>
<dbReference type="PRINTS" id="PR00302">
    <property type="entry name" value="LUPUSLA"/>
</dbReference>
<dbReference type="PROSITE" id="PS51939">
    <property type="entry name" value="XRRM"/>
    <property type="match status" value="1"/>
</dbReference>
<dbReference type="STRING" id="691883.A0A058ZBU1"/>
<keyword evidence="9" id="KW-1185">Reference proteome</keyword>
<dbReference type="InterPro" id="IPR045180">
    <property type="entry name" value="La_dom_prot"/>
</dbReference>
<evidence type="ECO:0000256" key="2">
    <source>
        <dbReference type="ARBA" id="ARBA00022884"/>
    </source>
</evidence>
<dbReference type="GO" id="GO:1990904">
    <property type="term" value="C:ribonucleoprotein complex"/>
    <property type="evidence" value="ECO:0007669"/>
    <property type="project" value="UniProtKB-UniRule"/>
</dbReference>
<comment type="subcellular location">
    <subcellularLocation>
        <location evidence="1">Nucleus</location>
    </subcellularLocation>
</comment>
<keyword evidence="3" id="KW-0539">Nucleus</keyword>
<dbReference type="InterPro" id="IPR036390">
    <property type="entry name" value="WH_DNA-bd_sf"/>
</dbReference>